<dbReference type="Proteomes" id="UP000593875">
    <property type="component" value="Chromosome"/>
</dbReference>
<name>A0A7L9UBV3_9BURK</name>
<dbReference type="GO" id="GO:0035999">
    <property type="term" value="P:tetrahydrofolate interconversion"/>
    <property type="evidence" value="ECO:0007669"/>
    <property type="project" value="TreeGrafter"/>
</dbReference>
<feature type="compositionally biased region" description="Low complexity" evidence="5">
    <location>
        <begin position="60"/>
        <end position="82"/>
    </location>
</feature>
<keyword evidence="4" id="KW-0460">Magnesium</keyword>
<dbReference type="Gene3D" id="3.40.50.10420">
    <property type="entry name" value="NagB/RpiA/CoA transferase-like"/>
    <property type="match status" value="1"/>
</dbReference>
<dbReference type="PANTHER" id="PTHR23407:SF1">
    <property type="entry name" value="5-FORMYLTETRAHYDROFOLATE CYCLO-LIGASE"/>
    <property type="match status" value="1"/>
</dbReference>
<evidence type="ECO:0000256" key="4">
    <source>
        <dbReference type="RuleBase" id="RU361279"/>
    </source>
</evidence>
<comment type="cofactor">
    <cofactor evidence="4">
        <name>Mg(2+)</name>
        <dbReference type="ChEBI" id="CHEBI:18420"/>
    </cofactor>
</comment>
<keyword evidence="3 4" id="KW-0067">ATP-binding</keyword>
<keyword evidence="6" id="KW-0436">Ligase</keyword>
<evidence type="ECO:0000313" key="6">
    <source>
        <dbReference type="EMBL" id="QOL51909.1"/>
    </source>
</evidence>
<evidence type="ECO:0000256" key="5">
    <source>
        <dbReference type="SAM" id="MobiDB-lite"/>
    </source>
</evidence>
<dbReference type="GO" id="GO:0046872">
    <property type="term" value="F:metal ion binding"/>
    <property type="evidence" value="ECO:0007669"/>
    <property type="project" value="UniProtKB-KW"/>
</dbReference>
<keyword evidence="2 4" id="KW-0547">Nucleotide-binding</keyword>
<dbReference type="NCBIfam" id="TIGR02727">
    <property type="entry name" value="MTHFS_bact"/>
    <property type="match status" value="1"/>
</dbReference>
<evidence type="ECO:0000313" key="7">
    <source>
        <dbReference type="Proteomes" id="UP000593875"/>
    </source>
</evidence>
<dbReference type="AlphaFoldDB" id="A0A7L9UBV3"/>
<dbReference type="GO" id="GO:0005524">
    <property type="term" value="F:ATP binding"/>
    <property type="evidence" value="ECO:0007669"/>
    <property type="project" value="UniProtKB-KW"/>
</dbReference>
<evidence type="ECO:0000256" key="2">
    <source>
        <dbReference type="ARBA" id="ARBA00022741"/>
    </source>
</evidence>
<feature type="region of interest" description="Disordered" evidence="5">
    <location>
        <begin position="1"/>
        <end position="85"/>
    </location>
</feature>
<dbReference type="GO" id="GO:0009396">
    <property type="term" value="P:folic acid-containing compound biosynthetic process"/>
    <property type="evidence" value="ECO:0007669"/>
    <property type="project" value="TreeGrafter"/>
</dbReference>
<dbReference type="EMBL" id="CP062941">
    <property type="protein sequence ID" value="QOL51909.1"/>
    <property type="molecule type" value="Genomic_DNA"/>
</dbReference>
<evidence type="ECO:0000256" key="3">
    <source>
        <dbReference type="ARBA" id="ARBA00022840"/>
    </source>
</evidence>
<protein>
    <recommendedName>
        <fullName evidence="4">5-formyltetrahydrofolate cyclo-ligase</fullName>
        <ecNumber evidence="4">6.3.3.2</ecNumber>
    </recommendedName>
</protein>
<proteinExistence type="inferred from homology"/>
<dbReference type="InterPro" id="IPR002698">
    <property type="entry name" value="FTHF_cligase"/>
</dbReference>
<comment type="catalytic activity">
    <reaction evidence="4">
        <text>(6S)-5-formyl-5,6,7,8-tetrahydrofolate + ATP = (6R)-5,10-methenyltetrahydrofolate + ADP + phosphate</text>
        <dbReference type="Rhea" id="RHEA:10488"/>
        <dbReference type="ChEBI" id="CHEBI:30616"/>
        <dbReference type="ChEBI" id="CHEBI:43474"/>
        <dbReference type="ChEBI" id="CHEBI:57455"/>
        <dbReference type="ChEBI" id="CHEBI:57457"/>
        <dbReference type="ChEBI" id="CHEBI:456216"/>
        <dbReference type="EC" id="6.3.3.2"/>
    </reaction>
</comment>
<dbReference type="KEGG" id="mlir:LPB04_07180"/>
<reference evidence="6 7" key="1">
    <citation type="submission" date="2020-10" db="EMBL/GenBank/DDBJ databases">
        <title>Genome sequencing of Massilia sp. LPB0304.</title>
        <authorList>
            <person name="Kim J."/>
        </authorList>
    </citation>
    <scope>NUCLEOTIDE SEQUENCE [LARGE SCALE GENOMIC DNA]</scope>
    <source>
        <strain evidence="6 7">LPB0304</strain>
    </source>
</reference>
<organism evidence="6 7">
    <name type="scientific">Massilia litorea</name>
    <dbReference type="NCBI Taxonomy" id="2769491"/>
    <lineage>
        <taxon>Bacteria</taxon>
        <taxon>Pseudomonadati</taxon>
        <taxon>Pseudomonadota</taxon>
        <taxon>Betaproteobacteria</taxon>
        <taxon>Burkholderiales</taxon>
        <taxon>Oxalobacteraceae</taxon>
        <taxon>Telluria group</taxon>
        <taxon>Massilia</taxon>
    </lineage>
</organism>
<comment type="similarity">
    <text evidence="1 4">Belongs to the 5-formyltetrahydrofolate cyclo-ligase family.</text>
</comment>
<dbReference type="SUPFAM" id="SSF100950">
    <property type="entry name" value="NagB/RpiA/CoA transferase-like"/>
    <property type="match status" value="1"/>
</dbReference>
<sequence length="259" mass="27254">MTGKSRIPCASIARPAHKPAVTGPDGGERPAVGAPAASGEQACDPAREATCAAAQKDAPKQQTAVAAPAADDAGGDAKAAKTALRRHLKAERASLDGAGKRERDRRIGDQVLAWWRRTRPPLLAVYWPLSGEPDLSETYARLAQEGAALALPVVLKRHAALAFAAWTPGEAMEVDTMGIAVPAGLRTVARPPALLVPCLGFNEQGYRLGYGGGFYDRTLAAPPHPFTLGIAYACQQAQFAADEHDVPLDTVITEHTELV</sequence>
<accession>A0A7L9UBV3</accession>
<dbReference type="Pfam" id="PF01812">
    <property type="entry name" value="5-FTHF_cyc-lig"/>
    <property type="match status" value="1"/>
</dbReference>
<dbReference type="EC" id="6.3.3.2" evidence="4"/>
<evidence type="ECO:0000256" key="1">
    <source>
        <dbReference type="ARBA" id="ARBA00010638"/>
    </source>
</evidence>
<dbReference type="PANTHER" id="PTHR23407">
    <property type="entry name" value="ATPASE INHIBITOR/5-FORMYLTETRAHYDROFOLATE CYCLO-LIGASE"/>
    <property type="match status" value="1"/>
</dbReference>
<dbReference type="InterPro" id="IPR037171">
    <property type="entry name" value="NagB/RpiA_transferase-like"/>
</dbReference>
<keyword evidence="4" id="KW-0479">Metal-binding</keyword>
<dbReference type="InterPro" id="IPR024185">
    <property type="entry name" value="FTHF_cligase-like_sf"/>
</dbReference>
<dbReference type="GO" id="GO:0030272">
    <property type="term" value="F:5-formyltetrahydrofolate cyclo-ligase activity"/>
    <property type="evidence" value="ECO:0007669"/>
    <property type="project" value="UniProtKB-EC"/>
</dbReference>
<gene>
    <name evidence="6" type="ORF">LPB04_07180</name>
</gene>
<keyword evidence="7" id="KW-1185">Reference proteome</keyword>